<comment type="caution">
    <text evidence="10">The sequence shown here is derived from an EMBL/GenBank/DDBJ whole genome shotgun (WGS) entry which is preliminary data.</text>
</comment>
<dbReference type="OMA" id="EGRCARI"/>
<dbReference type="FunFam" id="3.40.50.300:FF:000320">
    <property type="entry name" value="Dynein, axonemal, heavy chain 5"/>
    <property type="match status" value="1"/>
</dbReference>
<dbReference type="PANTHER" id="PTHR10676">
    <property type="entry name" value="DYNEIN HEAVY CHAIN FAMILY PROTEIN"/>
    <property type="match status" value="1"/>
</dbReference>
<evidence type="ECO:0000256" key="2">
    <source>
        <dbReference type="SAM" id="Coils"/>
    </source>
</evidence>
<dbReference type="Pfam" id="PF12774">
    <property type="entry name" value="AAA_6"/>
    <property type="match status" value="2"/>
</dbReference>
<evidence type="ECO:0000259" key="3">
    <source>
        <dbReference type="Pfam" id="PF03028"/>
    </source>
</evidence>
<evidence type="ECO:0000313" key="11">
    <source>
        <dbReference type="Proteomes" id="UP000688137"/>
    </source>
</evidence>
<dbReference type="GO" id="GO:0030286">
    <property type="term" value="C:dynein complex"/>
    <property type="evidence" value="ECO:0007669"/>
    <property type="project" value="InterPro"/>
</dbReference>
<feature type="domain" description="Dynein heavy chain AAA module D4" evidence="7">
    <location>
        <begin position="2168"/>
        <end position="2406"/>
    </location>
</feature>
<feature type="domain" description="Dynein heavy chain hydrolytic ATP-binding dynein motor region" evidence="5">
    <location>
        <begin position="1447"/>
        <end position="1630"/>
    </location>
</feature>
<dbReference type="InterPro" id="IPR007740">
    <property type="entry name" value="Ribosomal_mL49"/>
</dbReference>
<organism evidence="10 11">
    <name type="scientific">Paramecium primaurelia</name>
    <dbReference type="NCBI Taxonomy" id="5886"/>
    <lineage>
        <taxon>Eukaryota</taxon>
        <taxon>Sar</taxon>
        <taxon>Alveolata</taxon>
        <taxon>Ciliophora</taxon>
        <taxon>Intramacronucleata</taxon>
        <taxon>Oligohymenophorea</taxon>
        <taxon>Peniculida</taxon>
        <taxon>Parameciidae</taxon>
        <taxon>Paramecium</taxon>
    </lineage>
</organism>
<feature type="domain" description="Dynein heavy chain hydrolytic ATP-binding dynein motor region" evidence="5">
    <location>
        <begin position="1333"/>
        <end position="1442"/>
    </location>
</feature>
<dbReference type="FunFam" id="1.20.920.20:FF:000013">
    <property type="entry name" value="Dynein Heavy Chain"/>
    <property type="match status" value="1"/>
</dbReference>
<dbReference type="Pfam" id="PF12777">
    <property type="entry name" value="MT"/>
    <property type="match status" value="1"/>
</dbReference>
<evidence type="ECO:0000259" key="7">
    <source>
        <dbReference type="Pfam" id="PF12780"/>
    </source>
</evidence>
<keyword evidence="11" id="KW-1185">Reference proteome</keyword>
<dbReference type="InterPro" id="IPR041658">
    <property type="entry name" value="AAA_lid_11"/>
</dbReference>
<dbReference type="PANTHER" id="PTHR10676:SF396">
    <property type="entry name" value="DYNEIN AXONEMAL HEAVY CHAIN 1"/>
    <property type="match status" value="1"/>
</dbReference>
<feature type="domain" description="Dynein heavy chain coiled coil stalk" evidence="6">
    <location>
        <begin position="2421"/>
        <end position="2768"/>
    </location>
</feature>
<evidence type="ECO:0000259" key="8">
    <source>
        <dbReference type="Pfam" id="PF18198"/>
    </source>
</evidence>
<dbReference type="InterPro" id="IPR024743">
    <property type="entry name" value="Dynein_HC_stalk"/>
</dbReference>
<proteinExistence type="predicted"/>
<evidence type="ECO:0000259" key="5">
    <source>
        <dbReference type="Pfam" id="PF12774"/>
    </source>
</evidence>
<dbReference type="Pfam" id="PF05046">
    <property type="entry name" value="Img2"/>
    <property type="match status" value="1"/>
</dbReference>
<dbReference type="Pfam" id="PF08393">
    <property type="entry name" value="DHC_N2"/>
    <property type="match status" value="1"/>
</dbReference>
<dbReference type="GO" id="GO:0006412">
    <property type="term" value="P:translation"/>
    <property type="evidence" value="ECO:0007669"/>
    <property type="project" value="InterPro"/>
</dbReference>
<dbReference type="GO" id="GO:0097729">
    <property type="term" value="C:9+2 motile cilium"/>
    <property type="evidence" value="ECO:0007669"/>
    <property type="project" value="TreeGrafter"/>
</dbReference>
<dbReference type="FunFam" id="1.10.8.1220:FF:000021">
    <property type="entry name" value="Dynein axonemal heavy chain 6"/>
    <property type="match status" value="1"/>
</dbReference>
<dbReference type="EMBL" id="CAJJDM010000120">
    <property type="protein sequence ID" value="CAD8102167.1"/>
    <property type="molecule type" value="Genomic_DNA"/>
</dbReference>
<evidence type="ECO:0000256" key="1">
    <source>
        <dbReference type="ARBA" id="ARBA00023054"/>
    </source>
</evidence>
<dbReference type="Pfam" id="PF18198">
    <property type="entry name" value="AAA_lid_11"/>
    <property type="match status" value="1"/>
</dbReference>
<dbReference type="Pfam" id="PF12775">
    <property type="entry name" value="AAA_7"/>
    <property type="match status" value="1"/>
</dbReference>
<accession>A0A8S1PG95</accession>
<evidence type="ECO:0000259" key="4">
    <source>
        <dbReference type="Pfam" id="PF08393"/>
    </source>
</evidence>
<feature type="domain" description="Dynein heavy chain C-terminal" evidence="9">
    <location>
        <begin position="3455"/>
        <end position="3693"/>
    </location>
</feature>
<sequence>MRSYLNRSFYIKKDVSKEDTERISSRQKSMHARVTAIKMPPLTNKTITLSDQKQEPKFTISRFSKAKYLRNDLLDTTFQQSNEQGKVEEKMNQLLTIEQYFLSQGFDFSLQIHKNVYLPIEKFEDDTLQKYSNDQVIEMLKTQKIQIFVMEQNSLGDWFWYRAELIGYSKLFHYQRKNREGRCARIHFIMDFEDKQLYIKKLKQAFYLRDQMDRYLKFNCYVENMPTNDLIQLKSEQKKRIKKRLGFEFPSQLIKKEFIDVNILNLKTQNEIIFIHFLKNSETNQKLKDLLEILNNQYIKSQVSIRNIIQNQLIYSEGILIQQIKTSFQILRQSYFLASISNIKPIQKCLQYISNQIADLLQLELFVYQQQPFEKFKFSQEMHMKTVLSGIKIKWIQEIIEFCRINLQIQNKKSIILTQIQLDRFFQLIRMRLQDALHNFLKINYEKFINYLNKHIPEDVQIQSYSQVHNIYTNQYAIIKPLYTIQIQFKVNEICYSINPLQFKDIIIGFFEQIYESIGDIPDPETRLIEYFQKEFLYEMNGNLKAPEKEQYYFDAIDNLSNKVRKSLFDYLKQFESLQKLQYQKSFEIILAETLILDNREDMKLIDQIPEFIEVGAFLIVISEMKSYFYQLLRKREQYYIEQLSIYHKEDCMRLLNEFANLELKIIEKPQNIEQLVEKREFLEDAFPQKLSLLQQEVQKNKFYFDLLNSVIECQNIVYINFYPIRREDTHKYYRLLIQEQQLLKLAQSQKQLLENQKEEIFQIQAHEQSKFKKKIKQLEQQVYKFQEYCQLEQSKMAEDEMIIINNQFQQYSEEAQRFNKREQLFGLEQTNYEILLQLQCEYKPFEVVWRVNSIWQYQNIKWLNDSLNIVDYQGCEQFFNQDYKQFIQVVDKIQFQEIFTLWKNLKKEIDQFQMYVPILLSLTKNGLRERHFNYLGQLLNIQDDQLKNYISLQKLIDLKIIDYQEECIELGLKAQEEFGIEQVLKQITDVWNEYRFNSIIVKGVQIFKKIDVIQALVDDHLISLELMMKQKNNTYFIQEINTLYEDLRRISSYLEEWNKTQTQIVYMQPIFDSGDILKQLPVEYKKYRQIDKFYKEIIGFSDKVIEFGQQDIQKVKQINNLLDQIHKELGNYLERKKEKFSRFYFISNEEILEILSNGQDLVFLQKYLYKLFENIVNLKMNKYNQIYALQTKDCELKLQDKVDTNNKCIEDWLLEVEQQMKQNVKYNILNRNNECGNQIMMINFELDHTYRVEEDMKQGRDLRIYLMELKDKLHNKNLDVANIILLAHHVEVLKQLIDYNQQLIPFYWSLQLRYYIKSTNCQINSLEASIQYGYEYQGNIERIIITPLTERSLVIFLNALHYKRGGAAVGQTGTGKTETIKDLCKAVGYRCILFNCSELVDYILISQFIKGIYTSQCWSCFDEFNRITAEVLSVAASKLMQYQPDGIFVTMNPNYKGRHEFPDNLKSYFRMASMISPNVQIILSTILSIFGFNEPAKLTSQLMQLISISKDLLSNQHHYDYSLRALKSVVMLAGQLFKQSHDQDVNQQNYILKALKYVFEPKLIQNDLNLFHQLLIQFYPAQEIKSVERDDFSNFIVTSILQQKVSELKQILKLRHGIMIVGPAGSGKSACLEVTLKQTNMTNIRLFPKAMKVSELFGCLNISTLEWEEGVLPSLLKQEQQQDIYIFDGAVETEWIETMNSALDNSKRLCLTNGCIINLNCSMIFEVDSLKGATPSTISRCGILYISDDPLLGLKQFISNKCDKQASKYNEIIEKLRSKIIQLKIPLSYFSNQLITIMKEIQNEYHNFNLQLFIYCLAWTILPQVIEKNERSNINQYLINLGNIICDNLLIYNEYKEDMNKFQLIHVPTILKFTNFEDIYVPKIEDMAYLKISQSLLNRSNIRFEGISGAGKTKLINEILHNFQYIRINCSSSTNSSNTQMTLESNLERRRKGVFGPQMGQKCIIVLDDFHMPQDVELVRQFLHQKGWYSKRDTHSILQKVEDTTILAAMTQQHQHSDRMLRLWTTFKFCQEETIYQTIFSQMTQAFQMQHIVQKTLQAYKQIKEQIKATPFKVHYQFTMRDVWRVLQSMCTKKTQNEYQWNFEMARVFVDRLITKQDKILAQSIIGVDTVQFCEFSSGYNDHSYKAVNDLDTLLQLMKEQFQKQGITIYEDALKSLIAISRVLGLQSGHLVILGQVGTGGIQLSKLAVLIQENESPQIDRWKDDLRNIIKKCIMENKKMTIIIDDQRNAHNQPQIYQDISTLLNSGDLDIFNRQELDDLHSIFQEQALQEQKDSKINLKILLHKLYVNRLVKNLHCIVCITSTIKFRHYPNLINCSTILALQQLPDQALLSIAQMQLKHLDINQKQMSELFKLFHQSAQLIDNHQKIQTVTSIHFQDLIFTFNKLYQQKTNELQSRITRIKNGLSKIQIANETISELKKELLEITPEIEKSQQESSRMMEKLKQEKDQAFYQESLLSEDETQANVQQIQATKLANEATQAVKEVNLLLDQTLQDVSKLKKEHLIEIKSLGKPPKPVVIILTGVVILNLDNLRQYITQPLTALTNQEYFEIAKKYLLNDPKELLELIRNYDKNNINPYNINRLEKIVLSEPDFTFERAKQCSAAVKYLYSWVKAMYEYNKVYIETKPLRERLIEAQKQLKDKTDILNEKKSQLTIVFQKVKVLQEKYDQQTQKCEFLNKQLEESSNKLQRAIGLTSGLEQEQQRWSHQINVLQNSLKSVLGDCAIAAAYLNYCAPLSEQLKHQLLQQWSKQVKAKIGYENHPLQFLNPSQIQDLNQINSIFLQHTIKPILCIDPQCQANEYIRNNNSVMDVNDQHQFEVALSLKQSILIENLNNIPDWLTEYINNNPHPKIKIYVTTMQYNFQMTSLNYSQFYVINFQITKYNAEELILNQIVNTQNPELYKQQVELKQMEFKNEQKLKQIEDTILSILNVENIKDLLNQETLINQLSNSKKTFNEIQLAQSEFQQIQKDLINTKHQYKQLASKITDLYFISQDMQCLDPMYQFSLEWFITQLLYTIKNTNNLKLIFSNFRLRYYSCLSRVLTERHRLVLAFLLAKQCLVSVDHEDWQAFIGYSKLKTDDFQAKINPFTWIDNANYQRICSELNHFQLVTAKILINNFEQIKQFYLSKKYQETEIPHLDRLDEMQRIFIVKAIRPDYIQIMIKQFIYRMLDFDIDKVQSIPLDITFNESQHNKILLYVLQNNQDPIEQIKDFAVSKNFNKKLWTLSLGQGQGNKAERLIREAAEQGLWIVIQNCHLHQQWLNELDKLIMIESHTDYRLWLTSKSIIQFPGRILQKSVKLTYNTNDEKQIEMTDIAKFHFGLLNFCKLGLLGFNKKYQFTQYDLNITQEQSNKIEVSDQLKPIALTYITSQLHYGGHIVDEQDQIILNKLCCYYLIDKVSPVNSNLIQIYVGEQMCQEFVNDLLYKEYGQIDQINDEINKTILYLSSNLPKQIIFDNSRNHKLDPFLVQEILLINQLIELIEESICLIQRILAGDSSPNTMIAEDIKYQRVPQEWMDIGFRSDKKLGQWFQEFLKRVNFINNWNDQGIPNAIWLGGLMKPNSFLMYAKYSEECLNKKTIYTILDSIQIEHITNCPTNGYYLYGLTLQGAKWNQKQHILVESNSMLNEFPICYLNYKEDDEYQLFYSCPLYRLIDRKELIAFIPMPCDTTREWILILKSLVLRQPKENLKRLHPVAQQKREQYSQTPEPLQYKTREESPFRILRSQNGNLPVYKKYFVRSEVPRTVIRHIEGDVNEFIKELRKVCSNADVIEKVGRVEVNGSHTISVRKWLTQLGF</sequence>
<gene>
    <name evidence="10" type="ORF">PPRIM_AZ9-3.1.T1170162</name>
</gene>
<keyword evidence="1 2" id="KW-0175">Coiled coil</keyword>
<evidence type="ECO:0008006" key="12">
    <source>
        <dbReference type="Google" id="ProtNLM"/>
    </source>
</evidence>
<evidence type="ECO:0000259" key="9">
    <source>
        <dbReference type="Pfam" id="PF18199"/>
    </source>
</evidence>
<feature type="coiled-coil region" evidence="2">
    <location>
        <begin position="737"/>
        <end position="764"/>
    </location>
</feature>
<dbReference type="Proteomes" id="UP000688137">
    <property type="component" value="Unassembled WGS sequence"/>
</dbReference>
<evidence type="ECO:0000313" key="10">
    <source>
        <dbReference type="EMBL" id="CAD8102167.1"/>
    </source>
</evidence>
<dbReference type="GO" id="GO:0060294">
    <property type="term" value="P:cilium movement involved in cell motility"/>
    <property type="evidence" value="ECO:0007669"/>
    <property type="project" value="TreeGrafter"/>
</dbReference>
<feature type="domain" description="Dynein heavy chain AAA lid" evidence="8">
    <location>
        <begin position="3337"/>
        <end position="3427"/>
    </location>
</feature>
<dbReference type="GO" id="GO:0045505">
    <property type="term" value="F:dynein intermediate chain binding"/>
    <property type="evidence" value="ECO:0007669"/>
    <property type="project" value="InterPro"/>
</dbReference>
<feature type="domain" description="Dynein heavy chain linker" evidence="4">
    <location>
        <begin position="838"/>
        <end position="1229"/>
    </location>
</feature>
<dbReference type="GO" id="GO:0005840">
    <property type="term" value="C:ribosome"/>
    <property type="evidence" value="ECO:0007669"/>
    <property type="project" value="InterPro"/>
</dbReference>
<feature type="coiled-coil region" evidence="2">
    <location>
        <begin position="2422"/>
        <end position="2470"/>
    </location>
</feature>
<feature type="domain" description="Dynein heavy chain region D6 P-loop" evidence="3">
    <location>
        <begin position="3216"/>
        <end position="3321"/>
    </location>
</feature>
<reference evidence="10" key="1">
    <citation type="submission" date="2021-01" db="EMBL/GenBank/DDBJ databases">
        <authorList>
            <consortium name="Genoscope - CEA"/>
            <person name="William W."/>
        </authorList>
    </citation>
    <scope>NUCLEOTIDE SEQUENCE</scope>
</reference>
<name>A0A8S1PG95_PARPR</name>
<dbReference type="Pfam" id="PF03028">
    <property type="entry name" value="Dynein_heavy"/>
    <property type="match status" value="1"/>
</dbReference>
<protein>
    <recommendedName>
        <fullName evidence="12">Dynein heavy chain</fullName>
    </recommendedName>
</protein>
<feature type="coiled-coil region" evidence="2">
    <location>
        <begin position="2650"/>
        <end position="2715"/>
    </location>
</feature>
<dbReference type="InterPro" id="IPR026983">
    <property type="entry name" value="DHC"/>
</dbReference>
<dbReference type="GO" id="GO:0003735">
    <property type="term" value="F:structural constituent of ribosome"/>
    <property type="evidence" value="ECO:0007669"/>
    <property type="project" value="InterPro"/>
</dbReference>
<dbReference type="GO" id="GO:0051959">
    <property type="term" value="F:dynein light intermediate chain binding"/>
    <property type="evidence" value="ECO:0007669"/>
    <property type="project" value="InterPro"/>
</dbReference>
<dbReference type="InterPro" id="IPR024317">
    <property type="entry name" value="Dynein_heavy_chain_D4_dom"/>
</dbReference>
<dbReference type="GO" id="GO:0005524">
    <property type="term" value="F:ATP binding"/>
    <property type="evidence" value="ECO:0007669"/>
    <property type="project" value="InterPro"/>
</dbReference>
<evidence type="ECO:0000259" key="6">
    <source>
        <dbReference type="Pfam" id="PF12777"/>
    </source>
</evidence>
<dbReference type="InterPro" id="IPR013602">
    <property type="entry name" value="Dynein_heavy_linker"/>
</dbReference>
<dbReference type="Pfam" id="PF18199">
    <property type="entry name" value="Dynein_C"/>
    <property type="match status" value="1"/>
</dbReference>
<dbReference type="InterPro" id="IPR041228">
    <property type="entry name" value="Dynein_C"/>
</dbReference>
<dbReference type="InterPro" id="IPR035699">
    <property type="entry name" value="AAA_6"/>
</dbReference>
<dbReference type="GO" id="GO:0008569">
    <property type="term" value="F:minus-end-directed microtubule motor activity"/>
    <property type="evidence" value="ECO:0007669"/>
    <property type="project" value="InterPro"/>
</dbReference>
<dbReference type="Pfam" id="PF12780">
    <property type="entry name" value="AAA_8"/>
    <property type="match status" value="1"/>
</dbReference>
<dbReference type="InterPro" id="IPR004273">
    <property type="entry name" value="Dynein_heavy_D6_P-loop"/>
</dbReference>